<gene>
    <name evidence="6" type="ORF">FHS82_002728</name>
</gene>
<evidence type="ECO:0000256" key="3">
    <source>
        <dbReference type="ARBA" id="ARBA00022970"/>
    </source>
</evidence>
<dbReference type="Pfam" id="PF13458">
    <property type="entry name" value="Peripla_BP_6"/>
    <property type="match status" value="1"/>
</dbReference>
<reference evidence="6 7" key="1">
    <citation type="submission" date="2020-03" db="EMBL/GenBank/DDBJ databases">
        <title>Genomic Encyclopedia of Type Strains, Phase IV (KMG-IV): sequencing the most valuable type-strain genomes for metagenomic binning, comparative biology and taxonomic classification.</title>
        <authorList>
            <person name="Goeker M."/>
        </authorList>
    </citation>
    <scope>NUCLEOTIDE SEQUENCE [LARGE SCALE GENOMIC DNA]</scope>
    <source>
        <strain evidence="6 7">DSM 103870</strain>
    </source>
</reference>
<feature type="chain" id="PRO_5047465214" evidence="4">
    <location>
        <begin position="20"/>
        <end position="383"/>
    </location>
</feature>
<evidence type="ECO:0000313" key="6">
    <source>
        <dbReference type="EMBL" id="NIJ58873.1"/>
    </source>
</evidence>
<dbReference type="Proteomes" id="UP001429580">
    <property type="component" value="Unassembled WGS sequence"/>
</dbReference>
<organism evidence="6 7">
    <name type="scientific">Pseudochelatococcus lubricantis</name>
    <dbReference type="NCBI Taxonomy" id="1538102"/>
    <lineage>
        <taxon>Bacteria</taxon>
        <taxon>Pseudomonadati</taxon>
        <taxon>Pseudomonadota</taxon>
        <taxon>Alphaproteobacteria</taxon>
        <taxon>Hyphomicrobiales</taxon>
        <taxon>Chelatococcaceae</taxon>
        <taxon>Pseudochelatococcus</taxon>
    </lineage>
</organism>
<dbReference type="EMBL" id="JAASQI010000006">
    <property type="protein sequence ID" value="NIJ58873.1"/>
    <property type="molecule type" value="Genomic_DNA"/>
</dbReference>
<name>A0ABX0V2S2_9HYPH</name>
<keyword evidence="3" id="KW-0813">Transport</keyword>
<evidence type="ECO:0000256" key="4">
    <source>
        <dbReference type="SAM" id="SignalP"/>
    </source>
</evidence>
<keyword evidence="7" id="KW-1185">Reference proteome</keyword>
<dbReference type="InterPro" id="IPR028082">
    <property type="entry name" value="Peripla_BP_I"/>
</dbReference>
<sequence length="383" mass="40862">MNKWLSIVSLLAGVFSAQAALADIKVGFVTGLSGNGSSIGIPYAKGIAAGHEYRGEVDGEKIQLIQLDDGSDPSAATRAARKLVEEEKVDILIGTATAPATIAIASVASELKVPFIAISPINLNEKEGAEKWTVAVPQPPALMVKVVTDRMHRDGVKNAGYIGFSDAWGDFVYAGAKAAEQAGQFKVISNERYSRTDTSVTGQILKILAGRPDAVLIGGSGTQGALPILTLADRNFKGQIYGTPALVNADFIRVAGKSAEGILVSTGPVIVAEQLPDDHFAKKISLAFREAYEKVNKSETRDGFSAYSFDAWLIFTEAAARAKAKATPGTQEFRQALKDEIFKTKELAGVHAIYNFTPASNYGVDERGLVLVRLQNGAWKYEP</sequence>
<comment type="similarity">
    <text evidence="1">Belongs to the leucine-binding protein family.</text>
</comment>
<keyword evidence="3" id="KW-0029">Amino-acid transport</keyword>
<dbReference type="PANTHER" id="PTHR30483">
    <property type="entry name" value="LEUCINE-SPECIFIC-BINDING PROTEIN"/>
    <property type="match status" value="1"/>
</dbReference>
<evidence type="ECO:0000256" key="1">
    <source>
        <dbReference type="ARBA" id="ARBA00010062"/>
    </source>
</evidence>
<comment type="caution">
    <text evidence="6">The sequence shown here is derived from an EMBL/GenBank/DDBJ whole genome shotgun (WGS) entry which is preliminary data.</text>
</comment>
<dbReference type="PANTHER" id="PTHR30483:SF38">
    <property type="entry name" value="BLR7848 PROTEIN"/>
    <property type="match status" value="1"/>
</dbReference>
<dbReference type="CDD" id="cd06333">
    <property type="entry name" value="PBP1_ABC_RPA1789-like"/>
    <property type="match status" value="1"/>
</dbReference>
<dbReference type="SUPFAM" id="SSF53822">
    <property type="entry name" value="Periplasmic binding protein-like I"/>
    <property type="match status" value="1"/>
</dbReference>
<accession>A0ABX0V2S2</accession>
<keyword evidence="2 4" id="KW-0732">Signal</keyword>
<protein>
    <submittedName>
        <fullName evidence="6">Branched-chain amino acid transport system substrate-binding protein</fullName>
    </submittedName>
</protein>
<feature type="domain" description="Leucine-binding protein" evidence="5">
    <location>
        <begin position="24"/>
        <end position="339"/>
    </location>
</feature>
<evidence type="ECO:0000259" key="5">
    <source>
        <dbReference type="Pfam" id="PF13458"/>
    </source>
</evidence>
<dbReference type="Gene3D" id="3.40.50.2300">
    <property type="match status" value="2"/>
</dbReference>
<dbReference type="InterPro" id="IPR028081">
    <property type="entry name" value="Leu-bd"/>
</dbReference>
<dbReference type="InterPro" id="IPR051010">
    <property type="entry name" value="BCAA_transport"/>
</dbReference>
<evidence type="ECO:0000313" key="7">
    <source>
        <dbReference type="Proteomes" id="UP001429580"/>
    </source>
</evidence>
<feature type="signal peptide" evidence="4">
    <location>
        <begin position="1"/>
        <end position="19"/>
    </location>
</feature>
<proteinExistence type="inferred from homology"/>
<dbReference type="RefSeq" id="WP_166953684.1">
    <property type="nucleotide sequence ID" value="NZ_JAASQI010000006.1"/>
</dbReference>
<evidence type="ECO:0000256" key="2">
    <source>
        <dbReference type="ARBA" id="ARBA00022729"/>
    </source>
</evidence>